<name>A0ACB9J4V7_9ASTR</name>
<dbReference type="Proteomes" id="UP001056120">
    <property type="component" value="Linkage Group LG05"/>
</dbReference>
<evidence type="ECO:0000313" key="1">
    <source>
        <dbReference type="EMBL" id="KAI3815224.1"/>
    </source>
</evidence>
<gene>
    <name evidence="1" type="ORF">L1987_14885</name>
</gene>
<proteinExistence type="predicted"/>
<reference evidence="1 2" key="2">
    <citation type="journal article" date="2022" name="Mol. Ecol. Resour.">
        <title>The genomes of chicory, endive, great burdock and yacon provide insights into Asteraceae paleo-polyploidization history and plant inulin production.</title>
        <authorList>
            <person name="Fan W."/>
            <person name="Wang S."/>
            <person name="Wang H."/>
            <person name="Wang A."/>
            <person name="Jiang F."/>
            <person name="Liu H."/>
            <person name="Zhao H."/>
            <person name="Xu D."/>
            <person name="Zhang Y."/>
        </authorList>
    </citation>
    <scope>NUCLEOTIDE SEQUENCE [LARGE SCALE GENOMIC DNA]</scope>
    <source>
        <strain evidence="2">cv. Yunnan</strain>
        <tissue evidence="1">Leaves</tissue>
    </source>
</reference>
<comment type="caution">
    <text evidence="1">The sequence shown here is derived from an EMBL/GenBank/DDBJ whole genome shotgun (WGS) entry which is preliminary data.</text>
</comment>
<dbReference type="EMBL" id="CM042022">
    <property type="protein sequence ID" value="KAI3815224.1"/>
    <property type="molecule type" value="Genomic_DNA"/>
</dbReference>
<reference evidence="2" key="1">
    <citation type="journal article" date="2022" name="Mol. Ecol. Resour.">
        <title>The genomes of chicory, endive, great burdock and yacon provide insights into Asteraceae palaeo-polyploidization history and plant inulin production.</title>
        <authorList>
            <person name="Fan W."/>
            <person name="Wang S."/>
            <person name="Wang H."/>
            <person name="Wang A."/>
            <person name="Jiang F."/>
            <person name="Liu H."/>
            <person name="Zhao H."/>
            <person name="Xu D."/>
            <person name="Zhang Y."/>
        </authorList>
    </citation>
    <scope>NUCLEOTIDE SEQUENCE [LARGE SCALE GENOMIC DNA]</scope>
    <source>
        <strain evidence="2">cv. Yunnan</strain>
    </source>
</reference>
<sequence>MYLLSISRKKQPVEPDEVVEKENAKENGKENAKKDDEIVENKKESGKEKENEKKDDERVENKTERGKEKENEKELLRRRMTRAQRKTRIKIENNVLLRMTAMMVDGQVSKVDSIKVQCEDGLYGYESYTYLTWDDFQAVFTLEELTGAVITSYTMAIVLIQITISIRAHLPTNMLSINNTWAGREAATAIVLPGLVERLQQLLFCGDLLDLEYLTLSSTERTLECKKENDIPN</sequence>
<keyword evidence="2" id="KW-1185">Reference proteome</keyword>
<protein>
    <submittedName>
        <fullName evidence="1">Uncharacterized protein</fullName>
    </submittedName>
</protein>
<organism evidence="1 2">
    <name type="scientific">Smallanthus sonchifolius</name>
    <dbReference type="NCBI Taxonomy" id="185202"/>
    <lineage>
        <taxon>Eukaryota</taxon>
        <taxon>Viridiplantae</taxon>
        <taxon>Streptophyta</taxon>
        <taxon>Embryophyta</taxon>
        <taxon>Tracheophyta</taxon>
        <taxon>Spermatophyta</taxon>
        <taxon>Magnoliopsida</taxon>
        <taxon>eudicotyledons</taxon>
        <taxon>Gunneridae</taxon>
        <taxon>Pentapetalae</taxon>
        <taxon>asterids</taxon>
        <taxon>campanulids</taxon>
        <taxon>Asterales</taxon>
        <taxon>Asteraceae</taxon>
        <taxon>Asteroideae</taxon>
        <taxon>Heliantheae alliance</taxon>
        <taxon>Millerieae</taxon>
        <taxon>Smallanthus</taxon>
    </lineage>
</organism>
<accession>A0ACB9J4V7</accession>
<evidence type="ECO:0000313" key="2">
    <source>
        <dbReference type="Proteomes" id="UP001056120"/>
    </source>
</evidence>